<evidence type="ECO:0000313" key="2">
    <source>
        <dbReference type="EMBL" id="QJA69001.1"/>
    </source>
</evidence>
<protein>
    <submittedName>
        <fullName evidence="2">Uncharacterized protein</fullName>
    </submittedName>
</protein>
<dbReference type="EMBL" id="MT141516">
    <property type="protein sequence ID" value="QJA64283.1"/>
    <property type="molecule type" value="Genomic_DNA"/>
</dbReference>
<proteinExistence type="predicted"/>
<accession>A0A6M3JIX9</accession>
<gene>
    <name evidence="2" type="ORF">MM415A05225_0008</name>
    <name evidence="1" type="ORF">MM415B00526_0046</name>
</gene>
<dbReference type="EMBL" id="MT141668">
    <property type="protein sequence ID" value="QJA69001.1"/>
    <property type="molecule type" value="Genomic_DNA"/>
</dbReference>
<sequence>MSDKSWKAVERKVAKTLGTERTPLSGGNSKQTRSDSLHDKIYLETKQRAHFSVLSLYRETLSKARKENKVCVLCLKEKGKHGELAVIDWGLFVEMWRRYTE</sequence>
<evidence type="ECO:0000313" key="1">
    <source>
        <dbReference type="EMBL" id="QJA64283.1"/>
    </source>
</evidence>
<organism evidence="2">
    <name type="scientific">viral metagenome</name>
    <dbReference type="NCBI Taxonomy" id="1070528"/>
    <lineage>
        <taxon>unclassified sequences</taxon>
        <taxon>metagenomes</taxon>
        <taxon>organismal metagenomes</taxon>
    </lineage>
</organism>
<reference evidence="2" key="1">
    <citation type="submission" date="2020-03" db="EMBL/GenBank/DDBJ databases">
        <title>The deep terrestrial virosphere.</title>
        <authorList>
            <person name="Holmfeldt K."/>
            <person name="Nilsson E."/>
            <person name="Simone D."/>
            <person name="Lopez-Fernandez M."/>
            <person name="Wu X."/>
            <person name="de Brujin I."/>
            <person name="Lundin D."/>
            <person name="Andersson A."/>
            <person name="Bertilsson S."/>
            <person name="Dopson M."/>
        </authorList>
    </citation>
    <scope>NUCLEOTIDE SEQUENCE</scope>
    <source>
        <strain evidence="2">MM415A05225</strain>
        <strain evidence="1">MM415B00526</strain>
    </source>
</reference>
<name>A0A6M3JIX9_9ZZZZ</name>
<dbReference type="AlphaFoldDB" id="A0A6M3JIX9"/>